<feature type="transmembrane region" description="Helical" evidence="11">
    <location>
        <begin position="117"/>
        <end position="138"/>
    </location>
</feature>
<dbReference type="AlphaFoldDB" id="A0AAN6G5S7"/>
<feature type="transmembrane region" description="Helical" evidence="11">
    <location>
        <begin position="250"/>
        <end position="272"/>
    </location>
</feature>
<feature type="transmembrane region" description="Helical" evidence="11">
    <location>
        <begin position="223"/>
        <end position="244"/>
    </location>
</feature>
<evidence type="ECO:0000256" key="9">
    <source>
        <dbReference type="ARBA" id="ARBA00023136"/>
    </source>
</evidence>
<evidence type="ECO:0000256" key="5">
    <source>
        <dbReference type="ARBA" id="ARBA00020673"/>
    </source>
</evidence>
<dbReference type="EMBL" id="JAPDMQ010000608">
    <property type="protein sequence ID" value="KAK0522167.1"/>
    <property type="molecule type" value="Genomic_DNA"/>
</dbReference>
<name>A0AAN6G5S7_9BASI</name>
<feature type="transmembrane region" description="Helical" evidence="11">
    <location>
        <begin position="87"/>
        <end position="105"/>
    </location>
</feature>
<accession>A0AAN6G5S7</accession>
<comment type="caution">
    <text evidence="13">The sequence shown here is derived from an EMBL/GenBank/DDBJ whole genome shotgun (WGS) entry which is preliminary data.</text>
</comment>
<keyword evidence="7 11" id="KW-1133">Transmembrane helix</keyword>
<dbReference type="GO" id="GO:0000022">
    <property type="term" value="P:mitotic spindle elongation"/>
    <property type="evidence" value="ECO:0007669"/>
    <property type="project" value="TreeGrafter"/>
</dbReference>
<feature type="compositionally biased region" description="Low complexity" evidence="10">
    <location>
        <begin position="358"/>
        <end position="371"/>
    </location>
</feature>
<evidence type="ECO:0000256" key="8">
    <source>
        <dbReference type="ARBA" id="ARBA00023034"/>
    </source>
</evidence>
<keyword evidence="8" id="KW-0333">Golgi apparatus</keyword>
<keyword evidence="6 11" id="KW-0812">Transmembrane</keyword>
<comment type="subcellular location">
    <subcellularLocation>
        <location evidence="2">Golgi apparatus membrane</location>
        <topology evidence="2">Multi-pass membrane protein</topology>
    </subcellularLocation>
</comment>
<reference evidence="13" key="1">
    <citation type="journal article" date="2023" name="PhytoFront">
        <title>Draft Genome Resources of Seven Strains of Tilletia horrida, Causal Agent of Kernel Smut of Rice.</title>
        <authorList>
            <person name="Khanal S."/>
            <person name="Antony Babu S."/>
            <person name="Zhou X.G."/>
        </authorList>
    </citation>
    <scope>NUCLEOTIDE SEQUENCE</scope>
    <source>
        <strain evidence="13">TX3</strain>
    </source>
</reference>
<keyword evidence="9 11" id="KW-0472">Membrane</keyword>
<evidence type="ECO:0000256" key="11">
    <source>
        <dbReference type="SAM" id="Phobius"/>
    </source>
</evidence>
<sequence>MRPLTSTSPPPPTPTPPWFASRLPESESESEPAPSRASYPPPQSAPPPPPADSSSSSSPDEMSAVVSRARAWVSQWWREREPRTRKIILGLGSAYLVLCIIVLLIGPNRIFKLVARAAVWLATQPFGIPLSLAVIMLCSIPPIPGYGLAVTLCGLSFGSRAAGPDYSVWKGWLVAATGCVLGSSVAFGLARFVLRYFATHRRVQDLKDHRNWRAMEVAIQQRGVGIVILLRLAPFPFCYSNLFFASMHSVSYPAFLLATLCITPKLLLHVFVGSRAFELLNSDGETLPLHIRILNWVYIAVGALIGWATGHYLWNTTQRILAEFEEREELEAGRGDGGNPARSDEDGRSGRRVRIGQTDTAGANGHAHANGADGGYSYHGRRDGHATGGGGERDPDPLSGERSPLLGTSPST</sequence>
<dbReference type="GO" id="GO:0016192">
    <property type="term" value="P:vesicle-mediated transport"/>
    <property type="evidence" value="ECO:0007669"/>
    <property type="project" value="TreeGrafter"/>
</dbReference>
<dbReference type="Proteomes" id="UP001176521">
    <property type="component" value="Unassembled WGS sequence"/>
</dbReference>
<feature type="transmembrane region" description="Helical" evidence="11">
    <location>
        <begin position="169"/>
        <end position="194"/>
    </location>
</feature>
<dbReference type="InterPro" id="IPR051076">
    <property type="entry name" value="Golgi_membrane_TVP38/TMEM64"/>
</dbReference>
<feature type="compositionally biased region" description="Pro residues" evidence="10">
    <location>
        <begin position="8"/>
        <end position="17"/>
    </location>
</feature>
<proteinExistence type="inferred from homology"/>
<feature type="transmembrane region" description="Helical" evidence="11">
    <location>
        <begin position="293"/>
        <end position="314"/>
    </location>
</feature>
<comment type="similarity">
    <text evidence="3">Belongs to the TVP38/TMEM64 family.</text>
</comment>
<feature type="compositionally biased region" description="Basic and acidic residues" evidence="10">
    <location>
        <begin position="380"/>
        <end position="396"/>
    </location>
</feature>
<dbReference type="Pfam" id="PF09335">
    <property type="entry name" value="VTT_dom"/>
    <property type="match status" value="1"/>
</dbReference>
<comment type="function">
    <text evidence="1">Golgi membrane protein involved in vesicular trafficking and spindle migration.</text>
</comment>
<evidence type="ECO:0000256" key="7">
    <source>
        <dbReference type="ARBA" id="ARBA00022989"/>
    </source>
</evidence>
<evidence type="ECO:0000313" key="14">
    <source>
        <dbReference type="Proteomes" id="UP001176521"/>
    </source>
</evidence>
<evidence type="ECO:0000256" key="4">
    <source>
        <dbReference type="ARBA" id="ARBA00013533"/>
    </source>
</evidence>
<keyword evidence="14" id="KW-1185">Reference proteome</keyword>
<dbReference type="InterPro" id="IPR032816">
    <property type="entry name" value="VTT_dom"/>
</dbReference>
<gene>
    <name evidence="13" type="primary">TVP38</name>
    <name evidence="13" type="ORF">OC842_006548</name>
</gene>
<evidence type="ECO:0000313" key="13">
    <source>
        <dbReference type="EMBL" id="KAK0522167.1"/>
    </source>
</evidence>
<feature type="region of interest" description="Disordered" evidence="10">
    <location>
        <begin position="1"/>
        <end position="60"/>
    </location>
</feature>
<evidence type="ECO:0000256" key="3">
    <source>
        <dbReference type="ARBA" id="ARBA00008640"/>
    </source>
</evidence>
<feature type="domain" description="VTT" evidence="12">
    <location>
        <begin position="152"/>
        <end position="274"/>
    </location>
</feature>
<feature type="compositionally biased region" description="Pro residues" evidence="10">
    <location>
        <begin position="39"/>
        <end position="51"/>
    </location>
</feature>
<evidence type="ECO:0000256" key="1">
    <source>
        <dbReference type="ARBA" id="ARBA00002978"/>
    </source>
</evidence>
<dbReference type="GO" id="GO:0000139">
    <property type="term" value="C:Golgi membrane"/>
    <property type="evidence" value="ECO:0007669"/>
    <property type="project" value="UniProtKB-SubCell"/>
</dbReference>
<evidence type="ECO:0000259" key="12">
    <source>
        <dbReference type="Pfam" id="PF09335"/>
    </source>
</evidence>
<feature type="region of interest" description="Disordered" evidence="10">
    <location>
        <begin position="330"/>
        <end position="412"/>
    </location>
</feature>
<evidence type="ECO:0000256" key="6">
    <source>
        <dbReference type="ARBA" id="ARBA00022692"/>
    </source>
</evidence>
<dbReference type="PANTHER" id="PTHR47549">
    <property type="entry name" value="GOLGI APPARATUS MEMBRANE PROTEIN TVP38-RELATED"/>
    <property type="match status" value="1"/>
</dbReference>
<dbReference type="PANTHER" id="PTHR47549:SF1">
    <property type="entry name" value="GOLGI APPARATUS MEMBRANE PROTEIN TVP38"/>
    <property type="match status" value="1"/>
</dbReference>
<organism evidence="13 14">
    <name type="scientific">Tilletia horrida</name>
    <dbReference type="NCBI Taxonomy" id="155126"/>
    <lineage>
        <taxon>Eukaryota</taxon>
        <taxon>Fungi</taxon>
        <taxon>Dikarya</taxon>
        <taxon>Basidiomycota</taxon>
        <taxon>Ustilaginomycotina</taxon>
        <taxon>Exobasidiomycetes</taxon>
        <taxon>Tilletiales</taxon>
        <taxon>Tilletiaceae</taxon>
        <taxon>Tilletia</taxon>
    </lineage>
</organism>
<evidence type="ECO:0000256" key="10">
    <source>
        <dbReference type="SAM" id="MobiDB-lite"/>
    </source>
</evidence>
<evidence type="ECO:0000256" key="2">
    <source>
        <dbReference type="ARBA" id="ARBA00004653"/>
    </source>
</evidence>
<protein>
    <recommendedName>
        <fullName evidence="4">Golgi apparatus membrane protein TVP38</fullName>
    </recommendedName>
    <alternativeName>
        <fullName evidence="5">Golgi apparatus membrane protein tvp38</fullName>
    </alternativeName>
</protein>